<gene>
    <name evidence="2" type="ORF">SAMN05444165_7353</name>
</gene>
<evidence type="ECO:0000256" key="1">
    <source>
        <dbReference type="SAM" id="Phobius"/>
    </source>
</evidence>
<name>A0A1N6LHI8_9BURK</name>
<evidence type="ECO:0000313" key="3">
    <source>
        <dbReference type="Proteomes" id="UP000185151"/>
    </source>
</evidence>
<dbReference type="RefSeq" id="WP_074302287.1">
    <property type="nucleotide sequence ID" value="NZ_FSRU01000003.1"/>
</dbReference>
<dbReference type="Proteomes" id="UP000185151">
    <property type="component" value="Unassembled WGS sequence"/>
</dbReference>
<reference evidence="2 3" key="1">
    <citation type="submission" date="2016-11" db="EMBL/GenBank/DDBJ databases">
        <authorList>
            <person name="Jaros S."/>
            <person name="Januszkiewicz K."/>
            <person name="Wedrychowicz H."/>
        </authorList>
    </citation>
    <scope>NUCLEOTIDE SEQUENCE [LARGE SCALE GENOMIC DNA]</scope>
    <source>
        <strain evidence="2 3">GAS95</strain>
    </source>
</reference>
<feature type="transmembrane region" description="Helical" evidence="1">
    <location>
        <begin position="139"/>
        <end position="166"/>
    </location>
</feature>
<dbReference type="AlphaFoldDB" id="A0A1N6LHI8"/>
<keyword evidence="1" id="KW-0812">Transmembrane</keyword>
<feature type="transmembrane region" description="Helical" evidence="1">
    <location>
        <begin position="7"/>
        <end position="29"/>
    </location>
</feature>
<dbReference type="OrthoDB" id="9032050at2"/>
<dbReference type="EMBL" id="FSRU01000003">
    <property type="protein sequence ID" value="SIO68204.1"/>
    <property type="molecule type" value="Genomic_DNA"/>
</dbReference>
<keyword evidence="3" id="KW-1185">Reference proteome</keyword>
<keyword evidence="1" id="KW-1133">Transmembrane helix</keyword>
<feature type="transmembrane region" description="Helical" evidence="1">
    <location>
        <begin position="49"/>
        <end position="69"/>
    </location>
</feature>
<keyword evidence="1" id="KW-0472">Membrane</keyword>
<feature type="transmembrane region" description="Helical" evidence="1">
    <location>
        <begin position="172"/>
        <end position="191"/>
    </location>
</feature>
<feature type="transmembrane region" description="Helical" evidence="1">
    <location>
        <begin position="203"/>
        <end position="220"/>
    </location>
</feature>
<organism evidence="2 3">
    <name type="scientific">Paraburkholderia phenazinium</name>
    <dbReference type="NCBI Taxonomy" id="60549"/>
    <lineage>
        <taxon>Bacteria</taxon>
        <taxon>Pseudomonadati</taxon>
        <taxon>Pseudomonadota</taxon>
        <taxon>Betaproteobacteria</taxon>
        <taxon>Burkholderiales</taxon>
        <taxon>Burkholderiaceae</taxon>
        <taxon>Paraburkholderia</taxon>
    </lineage>
</organism>
<feature type="transmembrane region" description="Helical" evidence="1">
    <location>
        <begin position="240"/>
        <end position="259"/>
    </location>
</feature>
<evidence type="ECO:0000313" key="2">
    <source>
        <dbReference type="EMBL" id="SIO68204.1"/>
    </source>
</evidence>
<proteinExistence type="predicted"/>
<accession>A0A1N6LHI8</accession>
<sequence length="277" mass="30348">MRRYTTVRIAIFSMILQSALSLVSFASFVRAYRHASASLYAAYPVAQRWLWLIALLWSLVTLISGLALLRGRGWGRVSYACAACLALLAYFIVAPWPLALCAVPVAEATTAVLFSRAGTHYLRDDAARHNAASGWRARFATLCFVLSSTLLYLTHLTMCTTAGWIVRVLPGWPAWTTLIASTVLIAVGALLSQKGSRVWRSGVALMVFVVVDAFALLGYLPYAPALARYLGPAYRPYDMLWGVAIALTSIIGALALTMLQMSRVPRPRAPLTMPDYL</sequence>
<protein>
    <submittedName>
        <fullName evidence="2">Uncharacterized protein</fullName>
    </submittedName>
</protein>